<evidence type="ECO:0000256" key="5">
    <source>
        <dbReference type="PROSITE-ProRule" id="PRU01240"/>
    </source>
</evidence>
<evidence type="ECO:0000256" key="4">
    <source>
        <dbReference type="ARBA" id="ARBA00022825"/>
    </source>
</evidence>
<dbReference type="PROSITE" id="PS00136">
    <property type="entry name" value="SUBTILASE_ASP"/>
    <property type="match status" value="1"/>
</dbReference>
<dbReference type="Pfam" id="PF00082">
    <property type="entry name" value="Peptidase_S8"/>
    <property type="match status" value="1"/>
</dbReference>
<dbReference type="InterPro" id="IPR051048">
    <property type="entry name" value="Peptidase_S8/S53_subtilisin"/>
</dbReference>
<dbReference type="PRINTS" id="PR00723">
    <property type="entry name" value="SUBTILISIN"/>
</dbReference>
<dbReference type="Proteomes" id="UP001175211">
    <property type="component" value="Unassembled WGS sequence"/>
</dbReference>
<feature type="domain" description="Peptidase S8/S53" evidence="6">
    <location>
        <begin position="154"/>
        <end position="346"/>
    </location>
</feature>
<dbReference type="InterPro" id="IPR036852">
    <property type="entry name" value="Peptidase_S8/S53_dom_sf"/>
</dbReference>
<evidence type="ECO:0000313" key="8">
    <source>
        <dbReference type="Proteomes" id="UP001175211"/>
    </source>
</evidence>
<evidence type="ECO:0000256" key="1">
    <source>
        <dbReference type="ARBA" id="ARBA00011073"/>
    </source>
</evidence>
<evidence type="ECO:0000313" key="7">
    <source>
        <dbReference type="EMBL" id="KAK0451333.1"/>
    </source>
</evidence>
<organism evidence="7 8">
    <name type="scientific">Armillaria tabescens</name>
    <name type="common">Ringless honey mushroom</name>
    <name type="synonym">Agaricus tabescens</name>
    <dbReference type="NCBI Taxonomy" id="1929756"/>
    <lineage>
        <taxon>Eukaryota</taxon>
        <taxon>Fungi</taxon>
        <taxon>Dikarya</taxon>
        <taxon>Basidiomycota</taxon>
        <taxon>Agaricomycotina</taxon>
        <taxon>Agaricomycetes</taxon>
        <taxon>Agaricomycetidae</taxon>
        <taxon>Agaricales</taxon>
        <taxon>Marasmiineae</taxon>
        <taxon>Physalacriaceae</taxon>
        <taxon>Desarmillaria</taxon>
    </lineage>
</organism>
<evidence type="ECO:0000256" key="3">
    <source>
        <dbReference type="ARBA" id="ARBA00022801"/>
    </source>
</evidence>
<dbReference type="InterPro" id="IPR023827">
    <property type="entry name" value="Peptidase_S8_Asp-AS"/>
</dbReference>
<keyword evidence="8" id="KW-1185">Reference proteome</keyword>
<dbReference type="PROSITE" id="PS51892">
    <property type="entry name" value="SUBTILASE"/>
    <property type="match status" value="1"/>
</dbReference>
<comment type="caution">
    <text evidence="5">Lacks conserved residue(s) required for the propagation of feature annotation.</text>
</comment>
<dbReference type="RefSeq" id="XP_060327670.1">
    <property type="nucleotide sequence ID" value="XM_060477859.1"/>
</dbReference>
<dbReference type="PANTHER" id="PTHR43399:SF4">
    <property type="entry name" value="CELL WALL-ASSOCIATED PROTEASE"/>
    <property type="match status" value="1"/>
</dbReference>
<name>A0AA39K327_ARMTA</name>
<proteinExistence type="inferred from homology"/>
<keyword evidence="4" id="KW-0720">Serine protease</keyword>
<sequence length="384" mass="41036">MTMRKPLARGKKPLGRENMTFVYVLLASTVAFVSAQNATVVPKRFMVKVTSEPQIASFYRKAQTVNGTSLQGVTTHVNITSDVFSGSSFTLRDNEDIDLEELSKLDGVVKVYPIMQISLGISPTYRGDEALAHAQWTSHATMGVDKLHAEGILGEGALVGVVDTGVDYDHPALGEGYGPGYKIIGGYDFVGDGEWPYGDAAPDDDPMDDIGHGTHVSGIIIGNSSYFVGVVPEAKMMMYKVFGKYDITYTDVLVAAFVRAYQDGVRLFALAGMVAFPTNCKQLQYCATISQCVMHFAIGWPVVASRLVDKGVFVSIAAGNSGSAGPFYASNGAAGENVVAVASVENSILVAVDDVGHAVYKISIPILHSKIAELLSEAILVWSQ</sequence>
<protein>
    <submittedName>
        <fullName evidence="7">Peptidase S8/S53 domain-containing protein</fullName>
    </submittedName>
</protein>
<evidence type="ECO:0000256" key="2">
    <source>
        <dbReference type="ARBA" id="ARBA00022670"/>
    </source>
</evidence>
<dbReference type="AlphaFoldDB" id="A0AA39K327"/>
<dbReference type="GeneID" id="85361407"/>
<keyword evidence="2" id="KW-0645">Protease</keyword>
<dbReference type="PANTHER" id="PTHR43399">
    <property type="entry name" value="SUBTILISIN-RELATED"/>
    <property type="match status" value="1"/>
</dbReference>
<accession>A0AA39K327</accession>
<dbReference type="GO" id="GO:0004252">
    <property type="term" value="F:serine-type endopeptidase activity"/>
    <property type="evidence" value="ECO:0007669"/>
    <property type="project" value="InterPro"/>
</dbReference>
<gene>
    <name evidence="7" type="ORF">EV420DRAFT_1646075</name>
</gene>
<dbReference type="InterPro" id="IPR000209">
    <property type="entry name" value="Peptidase_S8/S53_dom"/>
</dbReference>
<dbReference type="SUPFAM" id="SSF52743">
    <property type="entry name" value="Subtilisin-like"/>
    <property type="match status" value="1"/>
</dbReference>
<keyword evidence="3" id="KW-0378">Hydrolase</keyword>
<dbReference type="Gene3D" id="3.40.50.200">
    <property type="entry name" value="Peptidase S8/S53 domain"/>
    <property type="match status" value="1"/>
</dbReference>
<dbReference type="InterPro" id="IPR015500">
    <property type="entry name" value="Peptidase_S8_subtilisin-rel"/>
</dbReference>
<dbReference type="EMBL" id="JAUEPS010000033">
    <property type="protein sequence ID" value="KAK0451333.1"/>
    <property type="molecule type" value="Genomic_DNA"/>
</dbReference>
<dbReference type="GO" id="GO:0006508">
    <property type="term" value="P:proteolysis"/>
    <property type="evidence" value="ECO:0007669"/>
    <property type="project" value="UniProtKB-KW"/>
</dbReference>
<comment type="similarity">
    <text evidence="1 5">Belongs to the peptidase S8 family.</text>
</comment>
<comment type="caution">
    <text evidence="7">The sequence shown here is derived from an EMBL/GenBank/DDBJ whole genome shotgun (WGS) entry which is preliminary data.</text>
</comment>
<reference evidence="7" key="1">
    <citation type="submission" date="2023-06" db="EMBL/GenBank/DDBJ databases">
        <authorList>
            <consortium name="Lawrence Berkeley National Laboratory"/>
            <person name="Ahrendt S."/>
            <person name="Sahu N."/>
            <person name="Indic B."/>
            <person name="Wong-Bajracharya J."/>
            <person name="Merenyi Z."/>
            <person name="Ke H.-M."/>
            <person name="Monk M."/>
            <person name="Kocsube S."/>
            <person name="Drula E."/>
            <person name="Lipzen A."/>
            <person name="Balint B."/>
            <person name="Henrissat B."/>
            <person name="Andreopoulos B."/>
            <person name="Martin F.M."/>
            <person name="Harder C.B."/>
            <person name="Rigling D."/>
            <person name="Ford K.L."/>
            <person name="Foster G.D."/>
            <person name="Pangilinan J."/>
            <person name="Papanicolaou A."/>
            <person name="Barry K."/>
            <person name="LaButti K."/>
            <person name="Viragh M."/>
            <person name="Koriabine M."/>
            <person name="Yan M."/>
            <person name="Riley R."/>
            <person name="Champramary S."/>
            <person name="Plett K.L."/>
            <person name="Tsai I.J."/>
            <person name="Slot J."/>
            <person name="Sipos G."/>
            <person name="Plett J."/>
            <person name="Nagy L.G."/>
            <person name="Grigoriev I.V."/>
        </authorList>
    </citation>
    <scope>NUCLEOTIDE SEQUENCE</scope>
    <source>
        <strain evidence="7">CCBAS 213</strain>
    </source>
</reference>
<evidence type="ECO:0000259" key="6">
    <source>
        <dbReference type="Pfam" id="PF00082"/>
    </source>
</evidence>